<dbReference type="AlphaFoldDB" id="A0A4Y7U3Q1"/>
<protein>
    <submittedName>
        <fullName evidence="1">Histidine kinase</fullName>
    </submittedName>
</protein>
<dbReference type="EMBL" id="QWDN01000603">
    <property type="protein sequence ID" value="TEB41067.1"/>
    <property type="molecule type" value="Genomic_DNA"/>
</dbReference>
<keyword evidence="1" id="KW-0808">Transferase</keyword>
<feature type="non-terminal residue" evidence="1">
    <location>
        <position position="52"/>
    </location>
</feature>
<dbReference type="GO" id="GO:0016301">
    <property type="term" value="F:kinase activity"/>
    <property type="evidence" value="ECO:0007669"/>
    <property type="project" value="UniProtKB-KW"/>
</dbReference>
<dbReference type="Proteomes" id="UP000298340">
    <property type="component" value="Unassembled WGS sequence"/>
</dbReference>
<evidence type="ECO:0000313" key="2">
    <source>
        <dbReference type="Proteomes" id="UP000298340"/>
    </source>
</evidence>
<proteinExistence type="predicted"/>
<keyword evidence="1" id="KW-0418">Kinase</keyword>
<name>A0A4Y7U3Q1_9FLAO</name>
<gene>
    <name evidence="1" type="ORF">D0809_27415</name>
</gene>
<sequence length="52" mass="6197">MKNRIESYYEIAKNLKKEYPKLSEFEILSLAVQIERNQILENGLAVSFEDKY</sequence>
<comment type="caution">
    <text evidence="1">The sequence shown here is derived from an EMBL/GenBank/DDBJ whole genome shotgun (WGS) entry which is preliminary data.</text>
</comment>
<evidence type="ECO:0000313" key="1">
    <source>
        <dbReference type="EMBL" id="TEB41067.1"/>
    </source>
</evidence>
<organism evidence="1 2">
    <name type="scientific">Flavobacterium circumlabens</name>
    <dbReference type="NCBI Taxonomy" id="2133765"/>
    <lineage>
        <taxon>Bacteria</taxon>
        <taxon>Pseudomonadati</taxon>
        <taxon>Bacteroidota</taxon>
        <taxon>Flavobacteriia</taxon>
        <taxon>Flavobacteriales</taxon>
        <taxon>Flavobacteriaceae</taxon>
        <taxon>Flavobacterium</taxon>
    </lineage>
</organism>
<accession>A0A4Y7U3Q1</accession>
<reference evidence="1 2" key="1">
    <citation type="journal article" date="2018" name="Syst. Appl. Microbiol.">
        <title>Flavobacterium circumlabens sp. nov. and Flavobacterium cupreum sp. nov., two psychrotrophic species isolated from Antarctic environmental samples.</title>
        <authorList>
            <person name="Kralova S."/>
            <person name="Busse H.J."/>
            <person name="Svec P."/>
            <person name="Maslanova I."/>
            <person name="Stankova E."/>
            <person name="Bartak M."/>
            <person name="Sedlacek I."/>
        </authorList>
    </citation>
    <scope>NUCLEOTIDE SEQUENCE [LARGE SCALE GENOMIC DNA]</scope>
    <source>
        <strain evidence="1 2">CCM 8828</strain>
    </source>
</reference>